<reference evidence="5 6" key="1">
    <citation type="submission" date="2019-09" db="EMBL/GenBank/DDBJ databases">
        <title>Bird 10,000 Genomes (B10K) Project - Family phase.</title>
        <authorList>
            <person name="Zhang G."/>
        </authorList>
    </citation>
    <scope>NUCLEOTIDE SEQUENCE [LARGE SCALE GENOMIC DNA]</scope>
    <source>
        <strain evidence="5">B10K-DU-001-68</strain>
        <tissue evidence="5">Muscle</tissue>
    </source>
</reference>
<organism evidence="5 6">
    <name type="scientific">Thryothorus ludovicianus</name>
    <name type="common">Carolina wren</name>
    <name type="synonym">Sylvia ludoviciana</name>
    <dbReference type="NCBI Taxonomy" id="74200"/>
    <lineage>
        <taxon>Eukaryota</taxon>
        <taxon>Metazoa</taxon>
        <taxon>Chordata</taxon>
        <taxon>Craniata</taxon>
        <taxon>Vertebrata</taxon>
        <taxon>Euteleostomi</taxon>
        <taxon>Archelosauria</taxon>
        <taxon>Archosauria</taxon>
        <taxon>Dinosauria</taxon>
        <taxon>Saurischia</taxon>
        <taxon>Theropoda</taxon>
        <taxon>Coelurosauria</taxon>
        <taxon>Aves</taxon>
        <taxon>Neognathae</taxon>
        <taxon>Neoaves</taxon>
        <taxon>Telluraves</taxon>
        <taxon>Australaves</taxon>
        <taxon>Passeriformes</taxon>
        <taxon>Certhiidae</taxon>
        <taxon>Troglodytinae</taxon>
        <taxon>Thryothorus</taxon>
    </lineage>
</organism>
<name>A0A7K7Y903_THRLU</name>
<dbReference type="SUPFAM" id="SSF48726">
    <property type="entry name" value="Immunoglobulin"/>
    <property type="match status" value="1"/>
</dbReference>
<dbReference type="AlphaFoldDB" id="A0A7K7Y903"/>
<dbReference type="InterPro" id="IPR013783">
    <property type="entry name" value="Ig-like_fold"/>
</dbReference>
<comment type="caution">
    <text evidence="5">The sequence shown here is derived from an EMBL/GenBank/DDBJ whole genome shotgun (WGS) entry which is preliminary data.</text>
</comment>
<evidence type="ECO:0000313" key="5">
    <source>
        <dbReference type="EMBL" id="NXA73909.1"/>
    </source>
</evidence>
<dbReference type="GO" id="GO:0005576">
    <property type="term" value="C:extracellular region"/>
    <property type="evidence" value="ECO:0007669"/>
    <property type="project" value="UniProtKB-ARBA"/>
</dbReference>
<dbReference type="GO" id="GO:0019814">
    <property type="term" value="C:immunoglobulin complex"/>
    <property type="evidence" value="ECO:0007669"/>
    <property type="project" value="UniProtKB-KW"/>
</dbReference>
<evidence type="ECO:0000256" key="1">
    <source>
        <dbReference type="ARBA" id="ARBA00022859"/>
    </source>
</evidence>
<evidence type="ECO:0000313" key="6">
    <source>
        <dbReference type="Proteomes" id="UP000558509"/>
    </source>
</evidence>
<dbReference type="InterPro" id="IPR013106">
    <property type="entry name" value="Ig_V-set"/>
</dbReference>
<evidence type="ECO:0000259" key="4">
    <source>
        <dbReference type="SMART" id="SM00406"/>
    </source>
</evidence>
<dbReference type="SMART" id="SM00406">
    <property type="entry name" value="IGv"/>
    <property type="match status" value="1"/>
</dbReference>
<dbReference type="Proteomes" id="UP000558509">
    <property type="component" value="Unassembled WGS sequence"/>
</dbReference>
<dbReference type="GO" id="GO:0002250">
    <property type="term" value="P:adaptive immune response"/>
    <property type="evidence" value="ECO:0007669"/>
    <property type="project" value="UniProtKB-KW"/>
</dbReference>
<dbReference type="PANTHER" id="PTHR23266">
    <property type="entry name" value="IMMUNOGLOBULIN HEAVY CHAIN"/>
    <property type="match status" value="1"/>
</dbReference>
<protein>
    <submittedName>
        <fullName evidence="5">HV348 protein</fullName>
    </submittedName>
</protein>
<sequence length="85" mass="9188">VTVLECGRDLQPPGGSLRLLCHGDGFDFGAHDDSWGRQNPRAGLEWVPTISHDAATTEFSSSVRGRFSISRDNGQSSVTLIMNSL</sequence>
<dbReference type="InterPro" id="IPR050199">
    <property type="entry name" value="IgHV"/>
</dbReference>
<gene>
    <name evidence="5" type="primary">Ighv348_0</name>
    <name evidence="5" type="ORF">THRLUD_R14500</name>
</gene>
<keyword evidence="3" id="KW-1280">Immunoglobulin</keyword>
<dbReference type="InterPro" id="IPR036179">
    <property type="entry name" value="Ig-like_dom_sf"/>
</dbReference>
<feature type="non-terminal residue" evidence="5">
    <location>
        <position position="1"/>
    </location>
</feature>
<feature type="domain" description="Immunoglobulin V-set" evidence="4">
    <location>
        <begin position="16"/>
        <end position="85"/>
    </location>
</feature>
<accession>A0A7K7Y903</accession>
<dbReference type="EMBL" id="VZTB01003593">
    <property type="protein sequence ID" value="NXA73909.1"/>
    <property type="molecule type" value="Genomic_DNA"/>
</dbReference>
<keyword evidence="1" id="KW-0391">Immunity</keyword>
<evidence type="ECO:0000256" key="3">
    <source>
        <dbReference type="ARBA" id="ARBA00043265"/>
    </source>
</evidence>
<proteinExistence type="predicted"/>
<dbReference type="Gene3D" id="2.60.40.10">
    <property type="entry name" value="Immunoglobulins"/>
    <property type="match status" value="1"/>
</dbReference>
<evidence type="ECO:0000256" key="2">
    <source>
        <dbReference type="ARBA" id="ARBA00023130"/>
    </source>
</evidence>
<keyword evidence="6" id="KW-1185">Reference proteome</keyword>
<keyword evidence="2" id="KW-1064">Adaptive immunity</keyword>
<feature type="non-terminal residue" evidence="5">
    <location>
        <position position="85"/>
    </location>
</feature>